<evidence type="ECO:0000313" key="4">
    <source>
        <dbReference type="Proteomes" id="UP000095192"/>
    </source>
</evidence>
<comment type="caution">
    <text evidence="3">The sequence shown here is derived from an EMBL/GenBank/DDBJ whole genome shotgun (WGS) entry which is preliminary data.</text>
</comment>
<dbReference type="SUPFAM" id="SSF53067">
    <property type="entry name" value="Actin-like ATPase domain"/>
    <property type="match status" value="2"/>
</dbReference>
<dbReference type="PRINTS" id="PR00190">
    <property type="entry name" value="ACTIN"/>
</dbReference>
<dbReference type="Proteomes" id="UP000095192">
    <property type="component" value="Unassembled WGS sequence"/>
</dbReference>
<dbReference type="VEuPathDB" id="ToxoDB:LOC34623364"/>
<evidence type="ECO:0000256" key="2">
    <source>
        <dbReference type="RuleBase" id="RU000487"/>
    </source>
</evidence>
<dbReference type="Pfam" id="PF00022">
    <property type="entry name" value="Actin"/>
    <property type="match status" value="1"/>
</dbReference>
<dbReference type="InterPro" id="IPR043129">
    <property type="entry name" value="ATPase_NBD"/>
</dbReference>
<gene>
    <name evidence="3" type="ORF">cyc_03771</name>
</gene>
<organism evidence="3 4">
    <name type="scientific">Cyclospora cayetanensis</name>
    <dbReference type="NCBI Taxonomy" id="88456"/>
    <lineage>
        <taxon>Eukaryota</taxon>
        <taxon>Sar</taxon>
        <taxon>Alveolata</taxon>
        <taxon>Apicomplexa</taxon>
        <taxon>Conoidasida</taxon>
        <taxon>Coccidia</taxon>
        <taxon>Eucoccidiorida</taxon>
        <taxon>Eimeriorina</taxon>
        <taxon>Eimeriidae</taxon>
        <taxon>Cyclospora</taxon>
    </lineage>
</organism>
<evidence type="ECO:0000313" key="3">
    <source>
        <dbReference type="EMBL" id="OEH78736.1"/>
    </source>
</evidence>
<dbReference type="Gene3D" id="3.90.640.10">
    <property type="entry name" value="Actin, Chain A, domain 4"/>
    <property type="match status" value="1"/>
</dbReference>
<dbReference type="VEuPathDB" id="ToxoDB:cyc_03771"/>
<dbReference type="EMBL" id="JROU02000644">
    <property type="protein sequence ID" value="OEH78736.1"/>
    <property type="molecule type" value="Genomic_DNA"/>
</dbReference>
<evidence type="ECO:0000256" key="1">
    <source>
        <dbReference type="ARBA" id="ARBA00049360"/>
    </source>
</evidence>
<dbReference type="AlphaFoldDB" id="A0A1D3D5N5"/>
<proteinExistence type="inferred from homology"/>
<dbReference type="InParanoid" id="A0A1D3D5N5"/>
<dbReference type="InterPro" id="IPR004000">
    <property type="entry name" value="Actin"/>
</dbReference>
<dbReference type="Gene3D" id="3.30.420.40">
    <property type="match status" value="2"/>
</dbReference>
<name>A0A1D3D5N5_9EIME</name>
<dbReference type="SMART" id="SM00268">
    <property type="entry name" value="ACTIN"/>
    <property type="match status" value="1"/>
</dbReference>
<accession>A0A1D3D5N5</accession>
<keyword evidence="4" id="KW-1185">Reference proteome</keyword>
<protein>
    <submittedName>
        <fullName evidence="3">Actin-related protein</fullName>
    </submittedName>
</protein>
<comment type="similarity">
    <text evidence="2">Belongs to the actin family.</text>
</comment>
<comment type="catalytic activity">
    <reaction evidence="1">
        <text>ATP + H2O = ADP + phosphate + H(+)</text>
        <dbReference type="Rhea" id="RHEA:13065"/>
        <dbReference type="ChEBI" id="CHEBI:15377"/>
        <dbReference type="ChEBI" id="CHEBI:15378"/>
        <dbReference type="ChEBI" id="CHEBI:30616"/>
        <dbReference type="ChEBI" id="CHEBI:43474"/>
        <dbReference type="ChEBI" id="CHEBI:456216"/>
    </reaction>
</comment>
<dbReference type="FunFam" id="3.30.420.40:FF:000502">
    <property type="entry name" value="Actin-Related Proteins"/>
    <property type="match status" value="1"/>
</dbReference>
<dbReference type="PANTHER" id="PTHR11937">
    <property type="entry name" value="ACTIN"/>
    <property type="match status" value="1"/>
</dbReference>
<reference evidence="3 4" key="1">
    <citation type="journal article" date="2016" name="BMC Genomics">
        <title>Comparative genomics reveals Cyclospora cayetanensis possesses coccidia-like metabolism and invasion components but unique surface antigens.</title>
        <authorList>
            <person name="Liu S."/>
            <person name="Wang L."/>
            <person name="Zheng H."/>
            <person name="Xu Z."/>
            <person name="Roellig D.M."/>
            <person name="Li N."/>
            <person name="Frace M.A."/>
            <person name="Tang K."/>
            <person name="Arrowood M.J."/>
            <person name="Moss D.M."/>
            <person name="Zhang L."/>
            <person name="Feng Y."/>
            <person name="Xiao L."/>
        </authorList>
    </citation>
    <scope>NUCLEOTIDE SEQUENCE [LARGE SCALE GENOMIC DNA]</scope>
    <source>
        <strain evidence="3 4">CHN_HEN01</strain>
    </source>
</reference>
<sequence length="237" mass="26252">MAGAAEGDVFVGPKAEALRGLLRLSYPMRHGIVQDWLDMELLWAYVFSDLKVNSEEPFHRLPMAPYSLVVLFLSRPRSPFFFPVSFLEEEKEAAARVGRIYSSGRTTGLVLDCGEGVSHAVPVIEGFALSHAITRADVAGRDITEYLAVLLRRAGYIFHTSAEYEVVRQIKEQACYVAFNPQKEEAASFEKSGGGYPFQLPDDRMCLASASEHLQIKVTQHALSCSLLTISTPSILH</sequence>